<dbReference type="AlphaFoldDB" id="D9R7C2"/>
<proteinExistence type="predicted"/>
<dbReference type="InterPro" id="IPR051471">
    <property type="entry name" value="Bacterial_PTS_sugar_comp"/>
</dbReference>
<dbReference type="Proteomes" id="UP000001662">
    <property type="component" value="Chromosome"/>
</dbReference>
<gene>
    <name evidence="3" type="ordered locus">Closa_3021</name>
</gene>
<dbReference type="PANTHER" id="PTHR33799">
    <property type="entry name" value="PTS PERMEASE-RELATED-RELATED"/>
    <property type="match status" value="1"/>
</dbReference>
<dbReference type="Pfam" id="PF03610">
    <property type="entry name" value="EIIA-man"/>
    <property type="match status" value="1"/>
</dbReference>
<dbReference type="STRING" id="610130.Closa_3021"/>
<keyword evidence="4" id="KW-1185">Reference proteome</keyword>
<dbReference type="GO" id="GO:0009401">
    <property type="term" value="P:phosphoenolpyruvate-dependent sugar phosphotransferase system"/>
    <property type="evidence" value="ECO:0007669"/>
    <property type="project" value="InterPro"/>
</dbReference>
<dbReference type="PaxDb" id="610130-Closa_3021"/>
<organism evidence="3 4">
    <name type="scientific">Lacrimispora saccharolytica (strain ATCC 35040 / DSM 2544 / NRCC 2533 / WM1)</name>
    <name type="common">Clostridium saccharolyticum</name>
    <dbReference type="NCBI Taxonomy" id="610130"/>
    <lineage>
        <taxon>Bacteria</taxon>
        <taxon>Bacillati</taxon>
        <taxon>Bacillota</taxon>
        <taxon>Clostridia</taxon>
        <taxon>Lachnospirales</taxon>
        <taxon>Lachnospiraceae</taxon>
        <taxon>Lacrimispora</taxon>
    </lineage>
</organism>
<dbReference type="PANTHER" id="PTHR33799:SF1">
    <property type="entry name" value="PTS SYSTEM MANNOSE-SPECIFIC EIIAB COMPONENT-RELATED"/>
    <property type="match status" value="1"/>
</dbReference>
<dbReference type="KEGG" id="csh:Closa_3021"/>
<sequence>MKQIVLLSHGTMAEGMYHAAKMVFGNLPDVSYLCLTEEKDIETFRGELERLFEGVNWEAPVTVLCDISGGSPYNTTLELLAKMGGLGRANVIPGMNLPLLLLVLASADNSRETMKRCAKEAQGSLHLFEMEQEVDDEEL</sequence>
<keyword evidence="1" id="KW-0808">Transferase</keyword>
<reference evidence="3" key="1">
    <citation type="submission" date="2010-07" db="EMBL/GenBank/DDBJ databases">
        <title>Complete sequence of Clostridium saccharolyticum WM1.</title>
        <authorList>
            <consortium name="US DOE Joint Genome Institute"/>
            <person name="Lucas S."/>
            <person name="Copeland A."/>
            <person name="Lapidus A."/>
            <person name="Cheng J.-F."/>
            <person name="Bruce D."/>
            <person name="Goodwin L."/>
            <person name="Pitluck S."/>
            <person name="Chertkov O."/>
            <person name="Detter J.C."/>
            <person name="Han C."/>
            <person name="Tapia R."/>
            <person name="Land M."/>
            <person name="Hauser L."/>
            <person name="Chang Y.-J."/>
            <person name="Jeffries C."/>
            <person name="Kyrpides N."/>
            <person name="Ivanova N."/>
            <person name="Mikhailova N."/>
            <person name="Mouttaki H."/>
            <person name="Lin L."/>
            <person name="Zhou J."/>
            <person name="Hemme C.L."/>
            <person name="Woyke T."/>
        </authorList>
    </citation>
    <scope>NUCLEOTIDE SEQUENCE [LARGE SCALE GENOMIC DNA]</scope>
    <source>
        <strain evidence="3">WM1</strain>
    </source>
</reference>
<protein>
    <submittedName>
        <fullName evidence="3">PTS system fructose subfamily IIA component</fullName>
    </submittedName>
</protein>
<dbReference type="Gene3D" id="3.40.50.510">
    <property type="entry name" value="Phosphotransferase system, mannose-type IIA component"/>
    <property type="match status" value="1"/>
</dbReference>
<name>D9R7C2_LACSW</name>
<dbReference type="HOGENOM" id="CLU_123235_1_2_9"/>
<evidence type="ECO:0000259" key="2">
    <source>
        <dbReference type="PROSITE" id="PS51096"/>
    </source>
</evidence>
<evidence type="ECO:0000256" key="1">
    <source>
        <dbReference type="ARBA" id="ARBA00022679"/>
    </source>
</evidence>
<evidence type="ECO:0000313" key="4">
    <source>
        <dbReference type="Proteomes" id="UP000001662"/>
    </source>
</evidence>
<dbReference type="eggNOG" id="COG2893">
    <property type="taxonomic scope" value="Bacteria"/>
</dbReference>
<feature type="domain" description="PTS EIIA type-4" evidence="2">
    <location>
        <begin position="1"/>
        <end position="139"/>
    </location>
</feature>
<dbReference type="InterPro" id="IPR036662">
    <property type="entry name" value="PTS_EIIA_man-typ_sf"/>
</dbReference>
<dbReference type="EMBL" id="CP002109">
    <property type="protein sequence ID" value="ADL05554.1"/>
    <property type="molecule type" value="Genomic_DNA"/>
</dbReference>
<dbReference type="GO" id="GO:0016020">
    <property type="term" value="C:membrane"/>
    <property type="evidence" value="ECO:0007669"/>
    <property type="project" value="InterPro"/>
</dbReference>
<dbReference type="RefSeq" id="WP_013273638.1">
    <property type="nucleotide sequence ID" value="NC_014376.1"/>
</dbReference>
<dbReference type="PROSITE" id="PS51096">
    <property type="entry name" value="PTS_EIIA_TYPE_4"/>
    <property type="match status" value="1"/>
</dbReference>
<accession>D9R7C2</accession>
<evidence type="ECO:0000313" key="3">
    <source>
        <dbReference type="EMBL" id="ADL05554.1"/>
    </source>
</evidence>
<dbReference type="SUPFAM" id="SSF53062">
    <property type="entry name" value="PTS system fructose IIA component-like"/>
    <property type="match status" value="1"/>
</dbReference>
<dbReference type="OrthoDB" id="6623712at2"/>
<dbReference type="InterPro" id="IPR004701">
    <property type="entry name" value="PTS_EIIA_man-typ"/>
</dbReference>
<dbReference type="GO" id="GO:0016740">
    <property type="term" value="F:transferase activity"/>
    <property type="evidence" value="ECO:0007669"/>
    <property type="project" value="UniProtKB-KW"/>
</dbReference>